<dbReference type="InterPro" id="IPR036249">
    <property type="entry name" value="Thioredoxin-like_sf"/>
</dbReference>
<dbReference type="STRING" id="4540.A0A3L6TQ68"/>
<proteinExistence type="predicted"/>
<dbReference type="OrthoDB" id="2996783at2759"/>
<gene>
    <name evidence="2" type="ORF">C2845_PM01G43190</name>
</gene>
<evidence type="ECO:0000313" key="3">
    <source>
        <dbReference type="Proteomes" id="UP000275267"/>
    </source>
</evidence>
<evidence type="ECO:0000313" key="2">
    <source>
        <dbReference type="EMBL" id="RLN41625.1"/>
    </source>
</evidence>
<evidence type="ECO:0000259" key="1">
    <source>
        <dbReference type="Pfam" id="PF00578"/>
    </source>
</evidence>
<dbReference type="AlphaFoldDB" id="A0A3L6TQ68"/>
<accession>A0A3L6TQ68</accession>
<protein>
    <submittedName>
        <fullName evidence="2">Peroxiredoxin</fullName>
    </submittedName>
</protein>
<dbReference type="EMBL" id="PQIB02000001">
    <property type="protein sequence ID" value="RLN41625.1"/>
    <property type="molecule type" value="Genomic_DNA"/>
</dbReference>
<dbReference type="GO" id="GO:0016209">
    <property type="term" value="F:antioxidant activity"/>
    <property type="evidence" value="ECO:0007669"/>
    <property type="project" value="InterPro"/>
</dbReference>
<feature type="domain" description="Alkyl hydroperoxide reductase subunit C/ Thiol specific antioxidant" evidence="1">
    <location>
        <begin position="2"/>
        <end position="56"/>
    </location>
</feature>
<dbReference type="Gene3D" id="3.40.30.10">
    <property type="entry name" value="Glutaredoxin"/>
    <property type="match status" value="1"/>
</dbReference>
<dbReference type="InterPro" id="IPR000866">
    <property type="entry name" value="AhpC/TSA"/>
</dbReference>
<reference evidence="3" key="1">
    <citation type="journal article" date="2019" name="Nat. Commun.">
        <title>The genome of broomcorn millet.</title>
        <authorList>
            <person name="Zou C."/>
            <person name="Miki D."/>
            <person name="Li D."/>
            <person name="Tang Q."/>
            <person name="Xiao L."/>
            <person name="Rajput S."/>
            <person name="Deng P."/>
            <person name="Jia W."/>
            <person name="Huang R."/>
            <person name="Zhang M."/>
            <person name="Sun Y."/>
            <person name="Hu J."/>
            <person name="Fu X."/>
            <person name="Schnable P.S."/>
            <person name="Li F."/>
            <person name="Zhang H."/>
            <person name="Feng B."/>
            <person name="Zhu X."/>
            <person name="Liu R."/>
            <person name="Schnable J.C."/>
            <person name="Zhu J.-K."/>
            <person name="Zhang H."/>
        </authorList>
    </citation>
    <scope>NUCLEOTIDE SEQUENCE [LARGE SCALE GENOMIC DNA]</scope>
</reference>
<dbReference type="SUPFAM" id="SSF52833">
    <property type="entry name" value="Thioredoxin-like"/>
    <property type="match status" value="1"/>
</dbReference>
<dbReference type="Proteomes" id="UP000275267">
    <property type="component" value="Unassembled WGS sequence"/>
</dbReference>
<dbReference type="Pfam" id="PF00578">
    <property type="entry name" value="AhpC-TSA"/>
    <property type="match status" value="1"/>
</dbReference>
<organism evidence="2 3">
    <name type="scientific">Panicum miliaceum</name>
    <name type="common">Proso millet</name>
    <name type="synonym">Broomcorn millet</name>
    <dbReference type="NCBI Taxonomy" id="4540"/>
    <lineage>
        <taxon>Eukaryota</taxon>
        <taxon>Viridiplantae</taxon>
        <taxon>Streptophyta</taxon>
        <taxon>Embryophyta</taxon>
        <taxon>Tracheophyta</taxon>
        <taxon>Spermatophyta</taxon>
        <taxon>Magnoliopsida</taxon>
        <taxon>Liliopsida</taxon>
        <taxon>Poales</taxon>
        <taxon>Poaceae</taxon>
        <taxon>PACMAD clade</taxon>
        <taxon>Panicoideae</taxon>
        <taxon>Panicodae</taxon>
        <taxon>Paniceae</taxon>
        <taxon>Panicinae</taxon>
        <taxon>Panicum</taxon>
        <taxon>Panicum sect. Panicum</taxon>
    </lineage>
</organism>
<comment type="caution">
    <text evidence="2">The sequence shown here is derived from an EMBL/GenBank/DDBJ whole genome shotgun (WGS) entry which is preliminary data.</text>
</comment>
<sequence length="66" mass="7100">MAGYAQQFEKHGVKLLGISYDDVASPDQGHEAFKPGAKLTYPIMPDPNRKAIKELNHGGPGLEGHA</sequence>
<dbReference type="GO" id="GO:0016491">
    <property type="term" value="F:oxidoreductase activity"/>
    <property type="evidence" value="ECO:0007669"/>
    <property type="project" value="InterPro"/>
</dbReference>
<keyword evidence="3" id="KW-1185">Reference proteome</keyword>
<name>A0A3L6TQ68_PANMI</name>